<dbReference type="InterPro" id="IPR003280">
    <property type="entry name" value="2pore_dom_K_chnl"/>
</dbReference>
<feature type="transmembrane region" description="Helical" evidence="9">
    <location>
        <begin position="102"/>
        <end position="124"/>
    </location>
</feature>
<keyword evidence="6 9" id="KW-0472">Membrane</keyword>
<evidence type="ECO:0000259" key="10">
    <source>
        <dbReference type="Pfam" id="PF07885"/>
    </source>
</evidence>
<feature type="compositionally biased region" description="Polar residues" evidence="8">
    <location>
        <begin position="172"/>
        <end position="183"/>
    </location>
</feature>
<dbReference type="GO" id="GO:0022841">
    <property type="term" value="F:potassium ion leak channel activity"/>
    <property type="evidence" value="ECO:0007669"/>
    <property type="project" value="TreeGrafter"/>
</dbReference>
<dbReference type="PANTHER" id="PTHR11003">
    <property type="entry name" value="POTASSIUM CHANNEL, SUBFAMILY K"/>
    <property type="match status" value="1"/>
</dbReference>
<dbReference type="Proteomes" id="UP000887574">
    <property type="component" value="Unplaced"/>
</dbReference>
<dbReference type="SUPFAM" id="SSF81324">
    <property type="entry name" value="Voltage-gated potassium channels"/>
    <property type="match status" value="1"/>
</dbReference>
<evidence type="ECO:0000256" key="8">
    <source>
        <dbReference type="SAM" id="MobiDB-lite"/>
    </source>
</evidence>
<feature type="domain" description="Potassium channel" evidence="10">
    <location>
        <begin position="55"/>
        <end position="129"/>
    </location>
</feature>
<sequence length="207" mass="23736">MHERVEIDGQIYGCFSKKLERKMTMLGPDESVYNSESDSDTEELLQFPVAFLVALTIFWVFFCAYIFLLWEETWSYGLSLYFVIISFMTIGFGDVIPSKSNYILLVGFMLLVGLSLVSTMLTIIQKQITAVADDMKTNIDKDYQNALENMGDARDSSIEPIDGRNGPDFEKNQQLADTQQKPSLENVVSRMPLRSRMLFHLLPDDRR</sequence>
<dbReference type="PANTHER" id="PTHR11003:SF345">
    <property type="entry name" value="TWIK FAMILY OF POTASSIUM CHANNELS PROTEIN 18"/>
    <property type="match status" value="1"/>
</dbReference>
<dbReference type="GO" id="GO:0030322">
    <property type="term" value="P:stabilization of membrane potential"/>
    <property type="evidence" value="ECO:0007669"/>
    <property type="project" value="TreeGrafter"/>
</dbReference>
<dbReference type="WBParaSite" id="jg1575">
    <property type="protein sequence ID" value="jg1575"/>
    <property type="gene ID" value="jg1575"/>
</dbReference>
<evidence type="ECO:0000256" key="5">
    <source>
        <dbReference type="ARBA" id="ARBA00023065"/>
    </source>
</evidence>
<feature type="region of interest" description="Disordered" evidence="8">
    <location>
        <begin position="153"/>
        <end position="186"/>
    </location>
</feature>
<keyword evidence="3 9" id="KW-0812">Transmembrane</keyword>
<evidence type="ECO:0000313" key="11">
    <source>
        <dbReference type="Proteomes" id="UP000887574"/>
    </source>
</evidence>
<keyword evidence="11" id="KW-1185">Reference proteome</keyword>
<organism evidence="11 12">
    <name type="scientific">Ditylenchus dipsaci</name>
    <dbReference type="NCBI Taxonomy" id="166011"/>
    <lineage>
        <taxon>Eukaryota</taxon>
        <taxon>Metazoa</taxon>
        <taxon>Ecdysozoa</taxon>
        <taxon>Nematoda</taxon>
        <taxon>Chromadorea</taxon>
        <taxon>Rhabditida</taxon>
        <taxon>Tylenchina</taxon>
        <taxon>Tylenchomorpha</taxon>
        <taxon>Sphaerularioidea</taxon>
        <taxon>Anguinidae</taxon>
        <taxon>Anguininae</taxon>
        <taxon>Ditylenchus</taxon>
    </lineage>
</organism>
<name>A0A915D5Y9_9BILA</name>
<evidence type="ECO:0000256" key="9">
    <source>
        <dbReference type="SAM" id="Phobius"/>
    </source>
</evidence>
<feature type="transmembrane region" description="Helical" evidence="9">
    <location>
        <begin position="77"/>
        <end position="96"/>
    </location>
</feature>
<evidence type="ECO:0000256" key="3">
    <source>
        <dbReference type="ARBA" id="ARBA00022692"/>
    </source>
</evidence>
<proteinExistence type="predicted"/>
<dbReference type="InterPro" id="IPR013099">
    <property type="entry name" value="K_chnl_dom"/>
</dbReference>
<dbReference type="AlphaFoldDB" id="A0A915D5Y9"/>
<evidence type="ECO:0000256" key="2">
    <source>
        <dbReference type="ARBA" id="ARBA00022448"/>
    </source>
</evidence>
<keyword evidence="5" id="KW-0406">Ion transport</keyword>
<keyword evidence="2" id="KW-0813">Transport</keyword>
<reference evidence="12" key="1">
    <citation type="submission" date="2022-11" db="UniProtKB">
        <authorList>
            <consortium name="WormBaseParasite"/>
        </authorList>
    </citation>
    <scope>IDENTIFICATION</scope>
</reference>
<keyword evidence="7" id="KW-0407">Ion channel</keyword>
<evidence type="ECO:0000256" key="1">
    <source>
        <dbReference type="ARBA" id="ARBA00004141"/>
    </source>
</evidence>
<dbReference type="Pfam" id="PF07885">
    <property type="entry name" value="Ion_trans_2"/>
    <property type="match status" value="1"/>
</dbReference>
<dbReference type="GO" id="GO:0015271">
    <property type="term" value="F:outward rectifier potassium channel activity"/>
    <property type="evidence" value="ECO:0007669"/>
    <property type="project" value="TreeGrafter"/>
</dbReference>
<comment type="subcellular location">
    <subcellularLocation>
        <location evidence="1">Membrane</location>
        <topology evidence="1">Multi-pass membrane protein</topology>
    </subcellularLocation>
</comment>
<evidence type="ECO:0000256" key="7">
    <source>
        <dbReference type="ARBA" id="ARBA00023303"/>
    </source>
</evidence>
<feature type="compositionally biased region" description="Basic and acidic residues" evidence="8">
    <location>
        <begin position="153"/>
        <end position="171"/>
    </location>
</feature>
<evidence type="ECO:0000256" key="4">
    <source>
        <dbReference type="ARBA" id="ARBA00022989"/>
    </source>
</evidence>
<accession>A0A915D5Y9</accession>
<feature type="transmembrane region" description="Helical" evidence="9">
    <location>
        <begin position="49"/>
        <end position="70"/>
    </location>
</feature>
<keyword evidence="4 9" id="KW-1133">Transmembrane helix</keyword>
<protein>
    <submittedName>
        <fullName evidence="12">Potassium channel domain-containing protein</fullName>
    </submittedName>
</protein>
<dbReference type="GO" id="GO:0005886">
    <property type="term" value="C:plasma membrane"/>
    <property type="evidence" value="ECO:0007669"/>
    <property type="project" value="TreeGrafter"/>
</dbReference>
<dbReference type="Gene3D" id="1.10.287.70">
    <property type="match status" value="1"/>
</dbReference>
<evidence type="ECO:0000256" key="6">
    <source>
        <dbReference type="ARBA" id="ARBA00023136"/>
    </source>
</evidence>
<evidence type="ECO:0000313" key="12">
    <source>
        <dbReference type="WBParaSite" id="jg1575"/>
    </source>
</evidence>